<proteinExistence type="predicted"/>
<evidence type="ECO:0000313" key="3">
    <source>
        <dbReference type="Proteomes" id="UP000095767"/>
    </source>
</evidence>
<gene>
    <name evidence="2" type="ORF">BAE44_0025073</name>
</gene>
<dbReference type="GO" id="GO:0004523">
    <property type="term" value="F:RNA-DNA hybrid ribonuclease activity"/>
    <property type="evidence" value="ECO:0007669"/>
    <property type="project" value="InterPro"/>
</dbReference>
<dbReference type="Proteomes" id="UP000095767">
    <property type="component" value="Unassembled WGS sequence"/>
</dbReference>
<dbReference type="GO" id="GO:0003676">
    <property type="term" value="F:nucleic acid binding"/>
    <property type="evidence" value="ECO:0007669"/>
    <property type="project" value="InterPro"/>
</dbReference>
<dbReference type="STRING" id="888268.A0A1E5UM01"/>
<dbReference type="AlphaFoldDB" id="A0A1E5UM01"/>
<protein>
    <recommendedName>
        <fullName evidence="1">RNase H type-1 domain-containing protein</fullName>
    </recommendedName>
</protein>
<evidence type="ECO:0000259" key="1">
    <source>
        <dbReference type="Pfam" id="PF13456"/>
    </source>
</evidence>
<name>A0A1E5UM01_9POAL</name>
<evidence type="ECO:0000313" key="2">
    <source>
        <dbReference type="EMBL" id="OEL13909.1"/>
    </source>
</evidence>
<accession>A0A1E5UM01</accession>
<feature type="domain" description="RNase H type-1" evidence="1">
    <location>
        <begin position="39"/>
        <end position="129"/>
    </location>
</feature>
<comment type="caution">
    <text evidence="2">The sequence shown here is derived from an EMBL/GenBank/DDBJ whole genome shotgun (WGS) entry which is preliminary data.</text>
</comment>
<dbReference type="Pfam" id="PF13456">
    <property type="entry name" value="RVT_3"/>
    <property type="match status" value="1"/>
</dbReference>
<dbReference type="InterPro" id="IPR002156">
    <property type="entry name" value="RNaseH_domain"/>
</dbReference>
<dbReference type="PANTHER" id="PTHR47074">
    <property type="entry name" value="BNAC02G40300D PROTEIN"/>
    <property type="match status" value="1"/>
</dbReference>
<organism evidence="2 3">
    <name type="scientific">Dichanthelium oligosanthes</name>
    <dbReference type="NCBI Taxonomy" id="888268"/>
    <lineage>
        <taxon>Eukaryota</taxon>
        <taxon>Viridiplantae</taxon>
        <taxon>Streptophyta</taxon>
        <taxon>Embryophyta</taxon>
        <taxon>Tracheophyta</taxon>
        <taxon>Spermatophyta</taxon>
        <taxon>Magnoliopsida</taxon>
        <taxon>Liliopsida</taxon>
        <taxon>Poales</taxon>
        <taxon>Poaceae</taxon>
        <taxon>PACMAD clade</taxon>
        <taxon>Panicoideae</taxon>
        <taxon>Panicodae</taxon>
        <taxon>Paniceae</taxon>
        <taxon>Dichantheliinae</taxon>
        <taxon>Dichanthelium</taxon>
    </lineage>
</organism>
<dbReference type="InterPro" id="IPR052929">
    <property type="entry name" value="RNase_H-like_EbsB-rel"/>
</dbReference>
<dbReference type="PANTHER" id="PTHR47074:SF11">
    <property type="entry name" value="REVERSE TRANSCRIPTASE-LIKE PROTEIN"/>
    <property type="match status" value="1"/>
</dbReference>
<sequence length="133" mass="14547">MIVMHCLKPSHQLSMCAVPKHDQKWTPVTPPPAGWLCLNVDTAVFSSSSSSAVGVVVREYMGRCLMGCRRSFLCITAPEVAEGLALLCAVIIALDEGFHKVIMQSHCFSLINKVTASTRDRSMMALLLRILSL</sequence>
<keyword evidence="3" id="KW-1185">Reference proteome</keyword>
<dbReference type="EMBL" id="LWDX02071875">
    <property type="protein sequence ID" value="OEL13909.1"/>
    <property type="molecule type" value="Genomic_DNA"/>
</dbReference>
<dbReference type="OrthoDB" id="653202at2759"/>
<reference evidence="2 3" key="1">
    <citation type="submission" date="2016-09" db="EMBL/GenBank/DDBJ databases">
        <title>The draft genome of Dichanthelium oligosanthes: A C3 panicoid grass species.</title>
        <authorList>
            <person name="Studer A.J."/>
            <person name="Schnable J.C."/>
            <person name="Brutnell T.P."/>
        </authorList>
    </citation>
    <scope>NUCLEOTIDE SEQUENCE [LARGE SCALE GENOMIC DNA]</scope>
    <source>
        <strain evidence="3">cv. Kellogg 1175</strain>
        <tissue evidence="2">Leaf</tissue>
    </source>
</reference>